<accession>A0A915CZQ1</accession>
<dbReference type="Proteomes" id="UP000887574">
    <property type="component" value="Unplaced"/>
</dbReference>
<protein>
    <submittedName>
        <fullName evidence="3">Uncharacterized protein</fullName>
    </submittedName>
</protein>
<feature type="region of interest" description="Disordered" evidence="1">
    <location>
        <begin position="307"/>
        <end position="332"/>
    </location>
</feature>
<feature type="compositionally biased region" description="Polar residues" evidence="1">
    <location>
        <begin position="217"/>
        <end position="238"/>
    </location>
</feature>
<feature type="region of interest" description="Disordered" evidence="1">
    <location>
        <begin position="70"/>
        <end position="89"/>
    </location>
</feature>
<name>A0A915CZQ1_9BILA</name>
<evidence type="ECO:0000256" key="1">
    <source>
        <dbReference type="SAM" id="MobiDB-lite"/>
    </source>
</evidence>
<dbReference type="AlphaFoldDB" id="A0A915CZQ1"/>
<feature type="region of interest" description="Disordered" evidence="1">
    <location>
        <begin position="349"/>
        <end position="371"/>
    </location>
</feature>
<dbReference type="WBParaSite" id="jg14390">
    <property type="protein sequence ID" value="jg14390"/>
    <property type="gene ID" value="jg14390"/>
</dbReference>
<sequence>MTTNKAGKNSNIFNFEDSRLRQLEERLYRAQRARDNYLQNVQPNIGSGFGNNAISSLLELNEFNNKSASFRSKSADVRRRKKSDAKDKSSNIYSVHRLDNYPIQLCTIQPKLALHPTSSTWLMMAKSDVQNGDHSPFLEHFQDHATTLPFYNTAQHPTSYSTSHSNSDILLDSDMPAMDSKLEEIRQSLDSLRNFRLNMPSKDYFHSIYPLNQLSQQKQSTSNKFQPPNRTFEASSRAETPGAQRRIVFEALPEKSTSIAPAASNLSLQQDVRTTEETVAHYEVSSSSSSDTEPSLGINRLKTAEANVTKSVMGTPKSAGVDSKSPAAASETLSAGRFASVSNIPVANKPLFGTQSKLGNKESDSDSDFFH</sequence>
<feature type="compositionally biased region" description="Basic and acidic residues" evidence="1">
    <location>
        <begin position="359"/>
        <end position="371"/>
    </location>
</feature>
<keyword evidence="2" id="KW-1185">Reference proteome</keyword>
<proteinExistence type="predicted"/>
<organism evidence="2 3">
    <name type="scientific">Ditylenchus dipsaci</name>
    <dbReference type="NCBI Taxonomy" id="166011"/>
    <lineage>
        <taxon>Eukaryota</taxon>
        <taxon>Metazoa</taxon>
        <taxon>Ecdysozoa</taxon>
        <taxon>Nematoda</taxon>
        <taxon>Chromadorea</taxon>
        <taxon>Rhabditida</taxon>
        <taxon>Tylenchina</taxon>
        <taxon>Tylenchomorpha</taxon>
        <taxon>Sphaerularioidea</taxon>
        <taxon>Anguinidae</taxon>
        <taxon>Anguininae</taxon>
        <taxon>Ditylenchus</taxon>
    </lineage>
</organism>
<reference evidence="3" key="1">
    <citation type="submission" date="2022-11" db="UniProtKB">
        <authorList>
            <consortium name="WormBaseParasite"/>
        </authorList>
    </citation>
    <scope>IDENTIFICATION</scope>
</reference>
<evidence type="ECO:0000313" key="3">
    <source>
        <dbReference type="WBParaSite" id="jg14390"/>
    </source>
</evidence>
<feature type="region of interest" description="Disordered" evidence="1">
    <location>
        <begin position="217"/>
        <end position="243"/>
    </location>
</feature>
<feature type="region of interest" description="Disordered" evidence="1">
    <location>
        <begin position="277"/>
        <end position="296"/>
    </location>
</feature>
<evidence type="ECO:0000313" key="2">
    <source>
        <dbReference type="Proteomes" id="UP000887574"/>
    </source>
</evidence>